<evidence type="ECO:0000259" key="6">
    <source>
        <dbReference type="Pfam" id="PF25917"/>
    </source>
</evidence>
<dbReference type="Gene3D" id="1.10.287.470">
    <property type="entry name" value="Helix hairpin bin"/>
    <property type="match status" value="1"/>
</dbReference>
<dbReference type="InterPro" id="IPR006143">
    <property type="entry name" value="RND_pump_MFP"/>
</dbReference>
<gene>
    <name evidence="9" type="ORF">SAMN05216217_10429</name>
</gene>
<dbReference type="Gene3D" id="2.40.30.170">
    <property type="match status" value="1"/>
</dbReference>
<dbReference type="Pfam" id="PF25876">
    <property type="entry name" value="HH_MFP_RND"/>
    <property type="match status" value="1"/>
</dbReference>
<dbReference type="FunFam" id="2.40.420.20:FF:000001">
    <property type="entry name" value="Efflux RND transporter periplasmic adaptor subunit"/>
    <property type="match status" value="1"/>
</dbReference>
<accession>A0A1I4Q950</accession>
<dbReference type="InterPro" id="IPR058625">
    <property type="entry name" value="MdtA-like_BSH"/>
</dbReference>
<feature type="domain" description="Multidrug resistance protein MdtA-like barrel-sandwich hybrid" evidence="6">
    <location>
        <begin position="89"/>
        <end position="230"/>
    </location>
</feature>
<evidence type="ECO:0000256" key="3">
    <source>
        <dbReference type="ARBA" id="ARBA00023054"/>
    </source>
</evidence>
<dbReference type="GO" id="GO:0046677">
    <property type="term" value="P:response to antibiotic"/>
    <property type="evidence" value="ECO:0007669"/>
    <property type="project" value="TreeGrafter"/>
</dbReference>
<dbReference type="Pfam" id="PF25967">
    <property type="entry name" value="RND-MFP_C"/>
    <property type="match status" value="1"/>
</dbReference>
<protein>
    <submittedName>
        <fullName evidence="9">Membrane fusion protein, multidrug efflux system</fullName>
    </submittedName>
</protein>
<keyword evidence="10" id="KW-1185">Reference proteome</keyword>
<keyword evidence="3 4" id="KW-0175">Coiled coil</keyword>
<evidence type="ECO:0000256" key="1">
    <source>
        <dbReference type="ARBA" id="ARBA00004519"/>
    </source>
</evidence>
<dbReference type="GO" id="GO:0005886">
    <property type="term" value="C:plasma membrane"/>
    <property type="evidence" value="ECO:0007669"/>
    <property type="project" value="UniProtKB-SubCell"/>
</dbReference>
<dbReference type="Proteomes" id="UP000243629">
    <property type="component" value="Unassembled WGS sequence"/>
</dbReference>
<comment type="subcellular location">
    <subcellularLocation>
        <location evidence="1">Cell inner membrane</location>
        <topology evidence="1">Lipid-anchor</topology>
    </subcellularLocation>
</comment>
<evidence type="ECO:0000259" key="7">
    <source>
        <dbReference type="Pfam" id="PF25944"/>
    </source>
</evidence>
<evidence type="ECO:0000259" key="5">
    <source>
        <dbReference type="Pfam" id="PF25876"/>
    </source>
</evidence>
<evidence type="ECO:0000313" key="10">
    <source>
        <dbReference type="Proteomes" id="UP000243629"/>
    </source>
</evidence>
<dbReference type="PANTHER" id="PTHR30158">
    <property type="entry name" value="ACRA/E-RELATED COMPONENT OF DRUG EFFLUX TRANSPORTER"/>
    <property type="match status" value="1"/>
</dbReference>
<dbReference type="PANTHER" id="PTHR30158:SF24">
    <property type="entry name" value="HLYD FAMILY SECRETION PROTEIN"/>
    <property type="match status" value="1"/>
</dbReference>
<sequence length="402" mass="43814">MPVTQVIDPLIRNYETRMEIAMKSRLFKLSSTGAMPLLLAGLVLLAGCNREPAENGQGQMPPTLVTVEQVQPLSVDQRQEYPARVRGAREVEVRARIAEVLLERSHQEGSLVQEGDLLFRIDPTPLRIRLAQAEAQLATFRAEQQQAERDWTRAEQLFSRGAVSASERDRLRSALEFAEAGMAQAKAEMDEARLNLSYTEVLAPISGSTSLEVLPEGSLLEAGSLLTRVVQQDQVHVFFALPERDASIHRSARIHDQTLQGEVDILLPDASLYQRKGRIDFTSSRIDQATGTITARAVVANPDGELIPGQFVRVGLVLRRLHDVLMVPTQAVGANAEGALVWLVDPQGQAELRQVVLGDVIGDRQVIAEGLQPGDSVVINGQAGLQPGMPVQVAGTENLAGE</sequence>
<dbReference type="EMBL" id="FOUI01000004">
    <property type="protein sequence ID" value="SFM36589.1"/>
    <property type="molecule type" value="Genomic_DNA"/>
</dbReference>
<dbReference type="Gene3D" id="2.40.50.100">
    <property type="match status" value="1"/>
</dbReference>
<dbReference type="AlphaFoldDB" id="A0A1I4Q950"/>
<dbReference type="STRING" id="1720063.SAMN05216217_10429"/>
<dbReference type="RefSeq" id="WP_177197226.1">
    <property type="nucleotide sequence ID" value="NZ_FOUI01000004.1"/>
</dbReference>
<evidence type="ECO:0000256" key="2">
    <source>
        <dbReference type="ARBA" id="ARBA00009477"/>
    </source>
</evidence>
<reference evidence="10" key="1">
    <citation type="submission" date="2016-10" db="EMBL/GenBank/DDBJ databases">
        <authorList>
            <person name="Varghese N."/>
            <person name="Submissions S."/>
        </authorList>
    </citation>
    <scope>NUCLEOTIDE SEQUENCE [LARGE SCALE GENOMIC DNA]</scope>
    <source>
        <strain evidence="10">DSM 24213</strain>
    </source>
</reference>
<feature type="domain" description="Multidrug resistance protein MdtA-like C-terminal permuted SH3" evidence="8">
    <location>
        <begin position="323"/>
        <end position="381"/>
    </location>
</feature>
<feature type="coiled-coil region" evidence="4">
    <location>
        <begin position="130"/>
        <end position="195"/>
    </location>
</feature>
<dbReference type="Gene3D" id="2.40.420.20">
    <property type="match status" value="1"/>
</dbReference>
<dbReference type="Pfam" id="PF25917">
    <property type="entry name" value="BSH_RND"/>
    <property type="match status" value="1"/>
</dbReference>
<evidence type="ECO:0000313" key="9">
    <source>
        <dbReference type="EMBL" id="SFM36589.1"/>
    </source>
</evidence>
<dbReference type="GO" id="GO:0022857">
    <property type="term" value="F:transmembrane transporter activity"/>
    <property type="evidence" value="ECO:0007669"/>
    <property type="project" value="InterPro"/>
</dbReference>
<comment type="similarity">
    <text evidence="2">Belongs to the membrane fusion protein (MFP) (TC 8.A.1) family.</text>
</comment>
<evidence type="ECO:0000256" key="4">
    <source>
        <dbReference type="SAM" id="Coils"/>
    </source>
</evidence>
<evidence type="ECO:0000259" key="8">
    <source>
        <dbReference type="Pfam" id="PF25967"/>
    </source>
</evidence>
<dbReference type="Pfam" id="PF25944">
    <property type="entry name" value="Beta-barrel_RND"/>
    <property type="match status" value="1"/>
</dbReference>
<dbReference type="InterPro" id="IPR058624">
    <property type="entry name" value="MdtA-like_HH"/>
</dbReference>
<dbReference type="SUPFAM" id="SSF111369">
    <property type="entry name" value="HlyD-like secretion proteins"/>
    <property type="match status" value="1"/>
</dbReference>
<dbReference type="InterPro" id="IPR058627">
    <property type="entry name" value="MdtA-like_C"/>
</dbReference>
<dbReference type="NCBIfam" id="TIGR01730">
    <property type="entry name" value="RND_mfp"/>
    <property type="match status" value="1"/>
</dbReference>
<name>A0A1I4Q950_9GAMM</name>
<dbReference type="InterPro" id="IPR058626">
    <property type="entry name" value="MdtA-like_b-barrel"/>
</dbReference>
<feature type="domain" description="Multidrug resistance protein MdtA-like alpha-helical hairpin" evidence="5">
    <location>
        <begin position="130"/>
        <end position="199"/>
    </location>
</feature>
<feature type="domain" description="Multidrug resistance protein MdtA-like beta-barrel" evidence="7">
    <location>
        <begin position="237"/>
        <end position="316"/>
    </location>
</feature>
<proteinExistence type="inferred from homology"/>
<organism evidence="9 10">
    <name type="scientific">Halopseudomonas yangmingensis</name>
    <dbReference type="NCBI Taxonomy" id="1720063"/>
    <lineage>
        <taxon>Bacteria</taxon>
        <taxon>Pseudomonadati</taxon>
        <taxon>Pseudomonadota</taxon>
        <taxon>Gammaproteobacteria</taxon>
        <taxon>Pseudomonadales</taxon>
        <taxon>Pseudomonadaceae</taxon>
        <taxon>Halopseudomonas</taxon>
    </lineage>
</organism>